<name>A0A0B6YZC9_9EUPU</name>
<evidence type="ECO:0000256" key="1">
    <source>
        <dbReference type="SAM" id="MobiDB-lite"/>
    </source>
</evidence>
<feature type="non-terminal residue" evidence="2">
    <location>
        <position position="68"/>
    </location>
</feature>
<accession>A0A0B6YZC9</accession>
<protein>
    <submittedName>
        <fullName evidence="2">Uncharacterized protein</fullName>
    </submittedName>
</protein>
<proteinExistence type="predicted"/>
<feature type="region of interest" description="Disordered" evidence="1">
    <location>
        <begin position="1"/>
        <end position="21"/>
    </location>
</feature>
<reference evidence="2" key="1">
    <citation type="submission" date="2014-12" db="EMBL/GenBank/DDBJ databases">
        <title>Insight into the proteome of Arion vulgaris.</title>
        <authorList>
            <person name="Aradska J."/>
            <person name="Bulat T."/>
            <person name="Smidak R."/>
            <person name="Sarate P."/>
            <person name="Gangsoo J."/>
            <person name="Sialana F."/>
            <person name="Bilban M."/>
            <person name="Lubec G."/>
        </authorList>
    </citation>
    <scope>NUCLEOTIDE SEQUENCE</scope>
    <source>
        <tissue evidence="2">Skin</tissue>
    </source>
</reference>
<feature type="non-terminal residue" evidence="2">
    <location>
        <position position="1"/>
    </location>
</feature>
<organism evidence="2">
    <name type="scientific">Arion vulgaris</name>
    <dbReference type="NCBI Taxonomy" id="1028688"/>
    <lineage>
        <taxon>Eukaryota</taxon>
        <taxon>Metazoa</taxon>
        <taxon>Spiralia</taxon>
        <taxon>Lophotrochozoa</taxon>
        <taxon>Mollusca</taxon>
        <taxon>Gastropoda</taxon>
        <taxon>Heterobranchia</taxon>
        <taxon>Euthyneura</taxon>
        <taxon>Panpulmonata</taxon>
        <taxon>Eupulmonata</taxon>
        <taxon>Stylommatophora</taxon>
        <taxon>Helicina</taxon>
        <taxon>Arionoidea</taxon>
        <taxon>Arionidae</taxon>
        <taxon>Arion</taxon>
    </lineage>
</organism>
<gene>
    <name evidence="2" type="primary">ORF41162</name>
</gene>
<sequence>GNNRGTSQSNPFKLPFPPQQGAPRYVISTQKKIFSSHLTENAASVVSDTLHQQMKDELNITDSLEKPA</sequence>
<evidence type="ECO:0000313" key="2">
    <source>
        <dbReference type="EMBL" id="CEK61051.1"/>
    </source>
</evidence>
<dbReference type="EMBL" id="HACG01014186">
    <property type="protein sequence ID" value="CEK61051.1"/>
    <property type="molecule type" value="Transcribed_RNA"/>
</dbReference>
<dbReference type="AlphaFoldDB" id="A0A0B6YZC9"/>
<feature type="compositionally biased region" description="Polar residues" evidence="1">
    <location>
        <begin position="1"/>
        <end position="11"/>
    </location>
</feature>